<gene>
    <name evidence="1" type="ORF">J4727_12745</name>
</gene>
<dbReference type="Proteomes" id="UP000664477">
    <property type="component" value="Unassembled WGS sequence"/>
</dbReference>
<sequence>MSTQPMRNSHLTNIPHPIISNLNRLILDKEVKAKLVNQQQKLGRFVDNIKQKQIDLTGSKIPIRLPR</sequence>
<dbReference type="AlphaFoldDB" id="A0A939NBJ9"/>
<evidence type="ECO:0000313" key="1">
    <source>
        <dbReference type="EMBL" id="MBO1916328.1"/>
    </source>
</evidence>
<dbReference type="EMBL" id="JAGETQ010000070">
    <property type="protein sequence ID" value="MBO1916328.1"/>
    <property type="molecule type" value="Genomic_DNA"/>
</dbReference>
<name>A0A939NBJ9_PRORE</name>
<protein>
    <submittedName>
        <fullName evidence="1">Uncharacterized protein</fullName>
    </submittedName>
</protein>
<proteinExistence type="predicted"/>
<evidence type="ECO:0000313" key="2">
    <source>
        <dbReference type="Proteomes" id="UP000664477"/>
    </source>
</evidence>
<organism evidence="1 2">
    <name type="scientific">Providencia rettgeri</name>
    <dbReference type="NCBI Taxonomy" id="587"/>
    <lineage>
        <taxon>Bacteria</taxon>
        <taxon>Pseudomonadati</taxon>
        <taxon>Pseudomonadota</taxon>
        <taxon>Gammaproteobacteria</taxon>
        <taxon>Enterobacterales</taxon>
        <taxon>Morganellaceae</taxon>
        <taxon>Providencia</taxon>
    </lineage>
</organism>
<comment type="caution">
    <text evidence="1">The sequence shown here is derived from an EMBL/GenBank/DDBJ whole genome shotgun (WGS) entry which is preliminary data.</text>
</comment>
<reference evidence="1" key="1">
    <citation type="submission" date="2021-03" db="EMBL/GenBank/DDBJ databases">
        <title>Molecular epidemiology and mechanisms of colistin and carbapenem resistance in Enterobacteriaceae from clinical isolates, the environment and porcine samples in Pretoria, South Africa.</title>
        <authorList>
            <person name="Bogoshi D."/>
            <person name="Mbelle N.M."/>
            <person name="Naidoo V."/>
            <person name="Osei Sekyere J."/>
        </authorList>
    </citation>
    <scope>NUCLEOTIDE SEQUENCE</scope>
    <source>
        <strain evidence="1">C052</strain>
    </source>
</reference>
<accession>A0A939NBJ9</accession>